<reference evidence="10 11" key="1">
    <citation type="submission" date="2016-06" db="EMBL/GenBank/DDBJ databases">
        <authorList>
            <person name="Kjaerup R.B."/>
            <person name="Dalgaard T.S."/>
            <person name="Juul-Madsen H.R."/>
        </authorList>
    </citation>
    <scope>NUCLEOTIDE SEQUENCE [LARGE SCALE GENOMIC DNA]</scope>
    <source>
        <strain evidence="10 11">CECT 8886</strain>
    </source>
</reference>
<dbReference type="Proteomes" id="UP000092544">
    <property type="component" value="Unassembled WGS sequence"/>
</dbReference>
<dbReference type="GO" id="GO:0005886">
    <property type="term" value="C:plasma membrane"/>
    <property type="evidence" value="ECO:0007669"/>
    <property type="project" value="TreeGrafter"/>
</dbReference>
<sequence length="329" mass="36831">MKIITKFIIAIVPVMVLGLINQMLTYQPTGQDDRVLIFFVGKCAAIALAGGLFYLIYYFYIEKVTAKLTIKSTRDIIFSGIIFLCIVPYHIAYLDVFVCFLIGNLISTVKIKHQHYLFYLNGAIASRLVLFIIHLPMIHYSQYHPDIDGISSATPLLKLALTHHFDLTPHSSLSLKQLFLGQWQGSIGETSKLGLCLSCVLLRSLKLIKILPILVGLIASAISYALFHQEIGLPLNSYLSFILMGGFIFGLIFMTSDLFTSRLSLLQRCLYVMCIGFLCITYRAFLPFPEGMLLAIISSQAIFALAVAGKHLCSEIWKHNLSPPHHPLL</sequence>
<evidence type="ECO:0000256" key="1">
    <source>
        <dbReference type="ARBA" id="ARBA00022448"/>
    </source>
</evidence>
<proteinExistence type="predicted"/>
<dbReference type="AlphaFoldDB" id="A0A1A8TVG7"/>
<feature type="transmembrane region" description="Helical" evidence="9">
    <location>
        <begin position="116"/>
        <end position="135"/>
    </location>
</feature>
<keyword evidence="8 9" id="KW-0472">Membrane</keyword>
<gene>
    <name evidence="10" type="primary">nqrB_2</name>
    <name evidence="10" type="ORF">MSP8886_04082</name>
</gene>
<protein>
    <submittedName>
        <fullName evidence="10">Na(+)-translocating NADH-quinone reductase subunit B</fullName>
        <ecNumber evidence="10">1.6.5.-</ecNumber>
    </submittedName>
</protein>
<evidence type="ECO:0000256" key="4">
    <source>
        <dbReference type="ARBA" id="ARBA00022643"/>
    </source>
</evidence>
<accession>A0A1A8TVG7</accession>
<feature type="transmembrane region" description="Helical" evidence="9">
    <location>
        <begin position="265"/>
        <end position="285"/>
    </location>
</feature>
<dbReference type="EMBL" id="FLOB01000017">
    <property type="protein sequence ID" value="SBS37355.1"/>
    <property type="molecule type" value="Genomic_DNA"/>
</dbReference>
<evidence type="ECO:0000313" key="10">
    <source>
        <dbReference type="EMBL" id="SBS37355.1"/>
    </source>
</evidence>
<evidence type="ECO:0000256" key="8">
    <source>
        <dbReference type="ARBA" id="ARBA00023136"/>
    </source>
</evidence>
<dbReference type="RefSeq" id="WP_067020331.1">
    <property type="nucleotide sequence ID" value="NZ_FLOB01000017.1"/>
</dbReference>
<feature type="transmembrane region" description="Helical" evidence="9">
    <location>
        <begin position="81"/>
        <end position="104"/>
    </location>
</feature>
<dbReference type="InterPro" id="IPR004338">
    <property type="entry name" value="NqrB/RnfD"/>
</dbReference>
<keyword evidence="6" id="KW-1278">Translocase</keyword>
<evidence type="ECO:0000313" key="11">
    <source>
        <dbReference type="Proteomes" id="UP000092544"/>
    </source>
</evidence>
<feature type="transmembrane region" description="Helical" evidence="9">
    <location>
        <begin position="207"/>
        <end position="227"/>
    </location>
</feature>
<evidence type="ECO:0000256" key="3">
    <source>
        <dbReference type="ARBA" id="ARBA00022630"/>
    </source>
</evidence>
<keyword evidence="1" id="KW-0813">Transport</keyword>
<dbReference type="Pfam" id="PF03116">
    <property type="entry name" value="NQR2_RnfD_RnfE"/>
    <property type="match status" value="1"/>
</dbReference>
<evidence type="ECO:0000256" key="7">
    <source>
        <dbReference type="ARBA" id="ARBA00022989"/>
    </source>
</evidence>
<organism evidence="10 11">
    <name type="scientific">Marinomonas spartinae</name>
    <dbReference type="NCBI Taxonomy" id="1792290"/>
    <lineage>
        <taxon>Bacteria</taxon>
        <taxon>Pseudomonadati</taxon>
        <taxon>Pseudomonadota</taxon>
        <taxon>Gammaproteobacteria</taxon>
        <taxon>Oceanospirillales</taxon>
        <taxon>Oceanospirillaceae</taxon>
        <taxon>Marinomonas</taxon>
    </lineage>
</organism>
<dbReference type="PANTHER" id="PTHR30578">
    <property type="entry name" value="ELECTRON TRANSPORT COMPLEX PROTEIN RNFD"/>
    <property type="match status" value="1"/>
</dbReference>
<evidence type="ECO:0000256" key="6">
    <source>
        <dbReference type="ARBA" id="ARBA00022967"/>
    </source>
</evidence>
<feature type="transmembrane region" description="Helical" evidence="9">
    <location>
        <begin position="233"/>
        <end position="253"/>
    </location>
</feature>
<feature type="transmembrane region" description="Helical" evidence="9">
    <location>
        <begin position="291"/>
        <end position="309"/>
    </location>
</feature>
<dbReference type="STRING" id="1792290.MSP8886_04082"/>
<keyword evidence="5 9" id="KW-0812">Transmembrane</keyword>
<keyword evidence="7 9" id="KW-1133">Transmembrane helix</keyword>
<keyword evidence="3" id="KW-0285">Flavoprotein</keyword>
<keyword evidence="10" id="KW-0560">Oxidoreductase</keyword>
<dbReference type="GO" id="GO:0055085">
    <property type="term" value="P:transmembrane transport"/>
    <property type="evidence" value="ECO:0007669"/>
    <property type="project" value="InterPro"/>
</dbReference>
<name>A0A1A8TVG7_9GAMM</name>
<feature type="transmembrane region" description="Helical" evidence="9">
    <location>
        <begin position="7"/>
        <end position="24"/>
    </location>
</feature>
<keyword evidence="11" id="KW-1185">Reference proteome</keyword>
<keyword evidence="4" id="KW-0288">FMN</keyword>
<dbReference type="GO" id="GO:0016491">
    <property type="term" value="F:oxidoreductase activity"/>
    <property type="evidence" value="ECO:0007669"/>
    <property type="project" value="UniProtKB-KW"/>
</dbReference>
<evidence type="ECO:0000256" key="2">
    <source>
        <dbReference type="ARBA" id="ARBA00022553"/>
    </source>
</evidence>
<keyword evidence="2" id="KW-0597">Phosphoprotein</keyword>
<feature type="transmembrane region" description="Helical" evidence="9">
    <location>
        <begin position="36"/>
        <end position="60"/>
    </location>
</feature>
<dbReference type="PANTHER" id="PTHR30578:SF1">
    <property type="entry name" value="NA(+)-TRANSLOCATING NADH-QUINONE REDUCTASE SUBUNIT B"/>
    <property type="match status" value="1"/>
</dbReference>
<evidence type="ECO:0000256" key="9">
    <source>
        <dbReference type="SAM" id="Phobius"/>
    </source>
</evidence>
<dbReference type="OrthoDB" id="9776359at2"/>
<evidence type="ECO:0000256" key="5">
    <source>
        <dbReference type="ARBA" id="ARBA00022692"/>
    </source>
</evidence>
<dbReference type="EC" id="1.6.5.-" evidence="10"/>